<evidence type="ECO:0000313" key="3">
    <source>
        <dbReference type="Proteomes" id="UP000184295"/>
    </source>
</evidence>
<keyword evidence="1" id="KW-0472">Membrane</keyword>
<proteinExistence type="predicted"/>
<dbReference type="RefSeq" id="WP_072791628.1">
    <property type="nucleotide sequence ID" value="NZ_FQUL01000031.1"/>
</dbReference>
<keyword evidence="1" id="KW-1133">Transmembrane helix</keyword>
<dbReference type="AlphaFoldDB" id="A0A1M4X095"/>
<name>A0A1M4X095_9ACTN</name>
<evidence type="ECO:0000313" key="2">
    <source>
        <dbReference type="EMBL" id="SHE86743.1"/>
    </source>
</evidence>
<feature type="transmembrane region" description="Helical" evidence="1">
    <location>
        <begin position="79"/>
        <end position="98"/>
    </location>
</feature>
<gene>
    <name evidence="2" type="ORF">SAMN02745225_01848</name>
</gene>
<reference evidence="3" key="1">
    <citation type="submission" date="2016-11" db="EMBL/GenBank/DDBJ databases">
        <authorList>
            <person name="Varghese N."/>
            <person name="Submissions S."/>
        </authorList>
    </citation>
    <scope>NUCLEOTIDE SEQUENCE [LARGE SCALE GENOMIC DNA]</scope>
    <source>
        <strain evidence="3">DSM 19514</strain>
    </source>
</reference>
<feature type="transmembrane region" description="Helical" evidence="1">
    <location>
        <begin position="44"/>
        <end position="67"/>
    </location>
</feature>
<keyword evidence="3" id="KW-1185">Reference proteome</keyword>
<organism evidence="2 3">
    <name type="scientific">Ferrithrix thermotolerans DSM 19514</name>
    <dbReference type="NCBI Taxonomy" id="1121881"/>
    <lineage>
        <taxon>Bacteria</taxon>
        <taxon>Bacillati</taxon>
        <taxon>Actinomycetota</taxon>
        <taxon>Acidimicrobiia</taxon>
        <taxon>Acidimicrobiales</taxon>
        <taxon>Acidimicrobiaceae</taxon>
        <taxon>Ferrithrix</taxon>
    </lineage>
</organism>
<dbReference type="STRING" id="1121881.SAMN02745225_01848"/>
<evidence type="ECO:0000256" key="1">
    <source>
        <dbReference type="SAM" id="Phobius"/>
    </source>
</evidence>
<dbReference type="EMBL" id="FQUL01000031">
    <property type="protein sequence ID" value="SHE86743.1"/>
    <property type="molecule type" value="Genomic_DNA"/>
</dbReference>
<evidence type="ECO:0008006" key="4">
    <source>
        <dbReference type="Google" id="ProtNLM"/>
    </source>
</evidence>
<dbReference type="Proteomes" id="UP000184295">
    <property type="component" value="Unassembled WGS sequence"/>
</dbReference>
<sequence>MQQDTQSAVNKEQDWAEKAADLVEQVANTLRQKGIEPLFRIGRLMSYGIIALLAGVIVLVVTMTVIVRLLTDYAFGHHVWITYLLIGGITLTLGMFLMKKMKSYDI</sequence>
<keyword evidence="1" id="KW-0812">Transmembrane</keyword>
<dbReference type="OrthoDB" id="9993532at2"/>
<protein>
    <recommendedName>
        <fullName evidence="4">Holin-X, holin superfamily III</fullName>
    </recommendedName>
</protein>
<accession>A0A1M4X095</accession>